<dbReference type="InterPro" id="IPR041736">
    <property type="entry name" value="4OHPhenylPyrv_dOase_N"/>
</dbReference>
<feature type="domain" description="VOC" evidence="6">
    <location>
        <begin position="186"/>
        <end position="328"/>
    </location>
</feature>
<evidence type="ECO:0000256" key="2">
    <source>
        <dbReference type="ARBA" id="ARBA00022723"/>
    </source>
</evidence>
<evidence type="ECO:0000256" key="1">
    <source>
        <dbReference type="ARBA" id="ARBA00005877"/>
    </source>
</evidence>
<dbReference type="EMBL" id="CP002038">
    <property type="protein sequence ID" value="ADN00717.1"/>
    <property type="molecule type" value="Genomic_DNA"/>
</dbReference>
<dbReference type="PANTHER" id="PTHR11959">
    <property type="entry name" value="4-HYDROXYPHENYLPYRUVATE DIOXYGENASE"/>
    <property type="match status" value="1"/>
</dbReference>
<dbReference type="CDD" id="cd08342">
    <property type="entry name" value="HPPD_N_like"/>
    <property type="match status" value="1"/>
</dbReference>
<dbReference type="AlphaFoldDB" id="E0SCZ5"/>
<dbReference type="STRING" id="198628.Dda3937_01069"/>
<name>E0SCZ5_DICD3</name>
<keyword evidence="2 5" id="KW-0479">Metal-binding</keyword>
<dbReference type="HOGENOM" id="CLU_034004_1_0_6"/>
<dbReference type="Gene3D" id="3.10.180.10">
    <property type="entry name" value="2,3-Dihydroxybiphenyl 1,2-Dioxygenase, domain 1"/>
    <property type="match status" value="2"/>
</dbReference>
<dbReference type="KEGG" id="ddd:Dda3937_01069"/>
<dbReference type="Pfam" id="PF00903">
    <property type="entry name" value="Glyoxalase"/>
    <property type="match status" value="1"/>
</dbReference>
<keyword evidence="7" id="KW-0670">Pyruvate</keyword>
<dbReference type="PANTHER" id="PTHR11959:SF1">
    <property type="entry name" value="4-HYDROXYPHENYLPYRUVATE DIOXYGENASE"/>
    <property type="match status" value="1"/>
</dbReference>
<dbReference type="FunFam" id="3.10.180.10:FF:000007">
    <property type="entry name" value="4-hydroxyphenylpyruvate dioxygenase"/>
    <property type="match status" value="1"/>
</dbReference>
<dbReference type="GO" id="GO:0006572">
    <property type="term" value="P:L-tyrosine catabolic process"/>
    <property type="evidence" value="ECO:0007669"/>
    <property type="project" value="TreeGrafter"/>
</dbReference>
<dbReference type="InterPro" id="IPR004360">
    <property type="entry name" value="Glyas_Fos-R_dOase_dom"/>
</dbReference>
<comment type="similarity">
    <text evidence="1">Belongs to the 4HPPD family.</text>
</comment>
<feature type="binding site" evidence="5">
    <location>
        <position position="350"/>
    </location>
    <ligand>
        <name>Fe cation</name>
        <dbReference type="ChEBI" id="CHEBI:24875"/>
    </ligand>
</feature>
<dbReference type="SUPFAM" id="SSF54593">
    <property type="entry name" value="Glyoxalase/Bleomycin resistance protein/Dihydroxybiphenyl dioxygenase"/>
    <property type="match status" value="1"/>
</dbReference>
<evidence type="ECO:0000313" key="7">
    <source>
        <dbReference type="EMBL" id="ADN00717.1"/>
    </source>
</evidence>
<keyword evidence="3" id="KW-0677">Repeat</keyword>
<dbReference type="eggNOG" id="COG3185">
    <property type="taxonomic scope" value="Bacteria"/>
</dbReference>
<sequence>MVSHAIFIITIPSSIYLSISFKDKGNNMDELLTNPLELNGFAFIEFVTDAPETLSSLFFSLGFTRVAHHRHRDISLFRQNDINFLVNNTAAGFPQTFLQEHGAGACGIGFYVRDAAQAYEQALLSGARPASQTASPGEVLIPAIEGIGGSRIYFIEKYHTDIDIFDIDFTFTPDVERKPKGFGLHTLDHLTNNVYQGRMNYWSEFYSRIFNFQQIRYFDIAGEYTGLHSKAMVAPDGKIRIPLNEEAEGSNGQIQEFLRRFNGEGIQHIAMQTDDILTTLDRLRQAGLPLMTAPSDTYYQMVEERLPGHGRDIAALQTRGILIDGNTRNGQKKLLLQIFSETLIGPLFFEFIERDGDDGFGEGNFKALFESMERDQLARGEIKATGAA</sequence>
<dbReference type="GO" id="GO:0046872">
    <property type="term" value="F:metal ion binding"/>
    <property type="evidence" value="ECO:0007669"/>
    <property type="project" value="UniProtKB-KW"/>
</dbReference>
<gene>
    <name evidence="7" type="ordered locus">Dda3937_01069</name>
</gene>
<dbReference type="InterPro" id="IPR005956">
    <property type="entry name" value="4OHPhenylPyrv_dOase"/>
</dbReference>
<feature type="binding site" evidence="5">
    <location>
        <position position="189"/>
    </location>
    <ligand>
        <name>Fe cation</name>
        <dbReference type="ChEBI" id="CHEBI:24875"/>
    </ligand>
</feature>
<keyword evidence="4 5" id="KW-0408">Iron</keyword>
<keyword evidence="7" id="KW-0223">Dioxygenase</keyword>
<evidence type="ECO:0000256" key="3">
    <source>
        <dbReference type="ARBA" id="ARBA00022737"/>
    </source>
</evidence>
<dbReference type="GO" id="GO:0003868">
    <property type="term" value="F:4-hydroxyphenylpyruvate dioxygenase activity"/>
    <property type="evidence" value="ECO:0007669"/>
    <property type="project" value="UniProtKB-EC"/>
</dbReference>
<feature type="domain" description="VOC" evidence="6">
    <location>
        <begin position="37"/>
        <end position="157"/>
    </location>
</feature>
<dbReference type="EC" id="1.13.11.27" evidence="7"/>
<protein>
    <submittedName>
        <fullName evidence="7">4-hydroxyphenylpyruvate dioxygenase</fullName>
        <ecNumber evidence="7">1.13.11.27</ecNumber>
    </submittedName>
</protein>
<evidence type="ECO:0000256" key="5">
    <source>
        <dbReference type="PIRSR" id="PIRSR009283-1"/>
    </source>
</evidence>
<dbReference type="CDD" id="cd07250">
    <property type="entry name" value="HPPD_C_like"/>
    <property type="match status" value="1"/>
</dbReference>
<dbReference type="InterPro" id="IPR029068">
    <property type="entry name" value="Glyas_Bleomycin-R_OHBP_Dase"/>
</dbReference>
<dbReference type="PROSITE" id="PS51819">
    <property type="entry name" value="VOC"/>
    <property type="match status" value="2"/>
</dbReference>
<feature type="binding site" evidence="5">
    <location>
        <position position="268"/>
    </location>
    <ligand>
        <name>Fe cation</name>
        <dbReference type="ChEBI" id="CHEBI:24875"/>
    </ligand>
</feature>
<dbReference type="InterPro" id="IPR041735">
    <property type="entry name" value="4OHPhenylPyrv_dOase_C"/>
</dbReference>
<reference evidence="7 8" key="1">
    <citation type="journal article" date="2011" name="J. Bacteriol.">
        <title>Genome sequence of the plant-pathogenic bacterium Dickeya dadantii 3937.</title>
        <authorList>
            <person name="Glasner J.D."/>
            <person name="Yang C.H."/>
            <person name="Reverchon S."/>
            <person name="Hugouvieux-Cotte-Pattat N."/>
            <person name="Condemine G."/>
            <person name="Bohin J.P."/>
            <person name="Van Gijsegem F."/>
            <person name="Yang S."/>
            <person name="Franza T."/>
            <person name="Expert D."/>
            <person name="Plunkett G. III"/>
            <person name="San Francisco M.J."/>
            <person name="Charkowski A.O."/>
            <person name="Py B."/>
            <person name="Bell K."/>
            <person name="Rauscher L."/>
            <person name="Rodriguez-Palenzuela P."/>
            <person name="Toussaint A."/>
            <person name="Holeva M.C."/>
            <person name="He S.Y."/>
            <person name="Douet V."/>
            <person name="Boccara M."/>
            <person name="Blanco C."/>
            <person name="Toth I."/>
            <person name="Anderson B.D."/>
            <person name="Biehl B.S."/>
            <person name="Mau B."/>
            <person name="Flynn S.M."/>
            <person name="Barras F."/>
            <person name="Lindeberg M."/>
            <person name="Birch P.R."/>
            <person name="Tsuyumu S."/>
            <person name="Shi X."/>
            <person name="Hibbing M."/>
            <person name="Yap M.N."/>
            <person name="Carpentier M."/>
            <person name="Dassa E."/>
            <person name="Umehara M."/>
            <person name="Kim J.F."/>
            <person name="Rusch M."/>
            <person name="Soni P."/>
            <person name="Mayhew G.F."/>
            <person name="Fouts D.E."/>
            <person name="Gill S.R."/>
            <person name="Blattner F.R."/>
            <person name="Keen N.T."/>
            <person name="Perna N.T."/>
        </authorList>
    </citation>
    <scope>NUCLEOTIDE SEQUENCE [LARGE SCALE GENOMIC DNA]</scope>
    <source>
        <strain evidence="7 8">3937</strain>
    </source>
</reference>
<evidence type="ECO:0000259" key="6">
    <source>
        <dbReference type="PROSITE" id="PS51819"/>
    </source>
</evidence>
<proteinExistence type="inferred from homology"/>
<dbReference type="PIRSF" id="PIRSF009283">
    <property type="entry name" value="HPP_dOase"/>
    <property type="match status" value="1"/>
</dbReference>
<evidence type="ECO:0000313" key="8">
    <source>
        <dbReference type="Proteomes" id="UP000006859"/>
    </source>
</evidence>
<dbReference type="Pfam" id="PF14696">
    <property type="entry name" value="Glyoxalase_5"/>
    <property type="match status" value="1"/>
</dbReference>
<keyword evidence="8" id="KW-1185">Reference proteome</keyword>
<accession>E0SCZ5</accession>
<organism evidence="7 8">
    <name type="scientific">Dickeya dadantii (strain 3937)</name>
    <name type="common">Erwinia chrysanthemi (strain 3937)</name>
    <dbReference type="NCBI Taxonomy" id="198628"/>
    <lineage>
        <taxon>Bacteria</taxon>
        <taxon>Pseudomonadati</taxon>
        <taxon>Pseudomonadota</taxon>
        <taxon>Gammaproteobacteria</taxon>
        <taxon>Enterobacterales</taxon>
        <taxon>Pectobacteriaceae</taxon>
        <taxon>Dickeya</taxon>
    </lineage>
</organism>
<dbReference type="NCBIfam" id="TIGR01263">
    <property type="entry name" value="4HPPD"/>
    <property type="match status" value="1"/>
</dbReference>
<evidence type="ECO:0000256" key="4">
    <source>
        <dbReference type="ARBA" id="ARBA00023004"/>
    </source>
</evidence>
<comment type="cofactor">
    <cofactor evidence="5">
        <name>Fe cation</name>
        <dbReference type="ChEBI" id="CHEBI:24875"/>
    </cofactor>
    <text evidence="5">Binds 1 Fe cation per subunit.</text>
</comment>
<dbReference type="InterPro" id="IPR037523">
    <property type="entry name" value="VOC_core"/>
</dbReference>
<dbReference type="Proteomes" id="UP000006859">
    <property type="component" value="Chromosome"/>
</dbReference>
<keyword evidence="7" id="KW-0560">Oxidoreductase</keyword>